<dbReference type="Gene3D" id="1.10.110.10">
    <property type="entry name" value="Plant lipid-transfer and hydrophobic proteins"/>
    <property type="match status" value="1"/>
</dbReference>
<dbReference type="SUPFAM" id="SSF47699">
    <property type="entry name" value="Bifunctional inhibitor/lipid-transfer protein/seed storage 2S albumin"/>
    <property type="match status" value="1"/>
</dbReference>
<dbReference type="InterPro" id="IPR016140">
    <property type="entry name" value="Bifunc_inhib/LTP/seed_store"/>
</dbReference>
<sequence length="111" mass="11641">MGLMVVTSMVSDVSAECPSDETYVSCLAAARDINTNPSTRCCSAIAQVAAQSGGPACLCELARSGISEVSNQAAVRALIGKCNIPNPTGYMCGKHSQNLFHKPFWKTLSSL</sequence>
<reference evidence="2" key="1">
    <citation type="submission" date="2024-02" db="EMBL/GenBank/DDBJ databases">
        <authorList>
            <consortium name="ELIXIR-Norway"/>
            <consortium name="Elixir Norway"/>
        </authorList>
    </citation>
    <scope>NUCLEOTIDE SEQUENCE</scope>
</reference>
<name>A0ABP0UTF7_9BRYO</name>
<gene>
    <name evidence="2" type="ORF">CSSPTR1EN2_LOCUS19835</name>
</gene>
<dbReference type="InterPro" id="IPR036312">
    <property type="entry name" value="Bifun_inhib/LTP/seed_sf"/>
</dbReference>
<evidence type="ECO:0000313" key="2">
    <source>
        <dbReference type="EMBL" id="CAK9229642.1"/>
    </source>
</evidence>
<protein>
    <recommendedName>
        <fullName evidence="1">Bifunctional inhibitor/plant lipid transfer protein/seed storage helical domain-containing protein</fullName>
    </recommendedName>
</protein>
<feature type="domain" description="Bifunctional inhibitor/plant lipid transfer protein/seed storage helical" evidence="1">
    <location>
        <begin position="23"/>
        <end position="92"/>
    </location>
</feature>
<accession>A0ABP0UTF7</accession>
<evidence type="ECO:0000313" key="3">
    <source>
        <dbReference type="Proteomes" id="UP001497512"/>
    </source>
</evidence>
<dbReference type="EMBL" id="OZ019898">
    <property type="protein sequence ID" value="CAK9229642.1"/>
    <property type="molecule type" value="Genomic_DNA"/>
</dbReference>
<evidence type="ECO:0000259" key="1">
    <source>
        <dbReference type="Pfam" id="PF00234"/>
    </source>
</evidence>
<organism evidence="2 3">
    <name type="scientific">Sphagnum troendelagicum</name>
    <dbReference type="NCBI Taxonomy" id="128251"/>
    <lineage>
        <taxon>Eukaryota</taxon>
        <taxon>Viridiplantae</taxon>
        <taxon>Streptophyta</taxon>
        <taxon>Embryophyta</taxon>
        <taxon>Bryophyta</taxon>
        <taxon>Sphagnophytina</taxon>
        <taxon>Sphagnopsida</taxon>
        <taxon>Sphagnales</taxon>
        <taxon>Sphagnaceae</taxon>
        <taxon>Sphagnum</taxon>
    </lineage>
</organism>
<keyword evidence="3" id="KW-1185">Reference proteome</keyword>
<dbReference type="CDD" id="cd00010">
    <property type="entry name" value="AAI_LTSS"/>
    <property type="match status" value="1"/>
</dbReference>
<dbReference type="Pfam" id="PF00234">
    <property type="entry name" value="Tryp_alpha_amyl"/>
    <property type="match status" value="1"/>
</dbReference>
<proteinExistence type="predicted"/>
<dbReference type="Proteomes" id="UP001497512">
    <property type="component" value="Chromosome 6"/>
</dbReference>